<dbReference type="PANTHER" id="PTHR43783">
    <property type="entry name" value="UDP-N-ACETYLGLUCOSAMINE 1-CARBOXYVINYLTRANSFERASE"/>
    <property type="match status" value="1"/>
</dbReference>
<dbReference type="AlphaFoldDB" id="A0A1G2JQC2"/>
<comment type="pathway">
    <text evidence="2">Cell wall biogenesis; peptidoglycan biosynthesis.</text>
</comment>
<evidence type="ECO:0000256" key="5">
    <source>
        <dbReference type="ARBA" id="ARBA00022679"/>
    </source>
</evidence>
<keyword evidence="3" id="KW-0963">Cytoplasm</keyword>
<comment type="catalytic activity">
    <reaction evidence="13">
        <text>phosphoenolpyruvate + UDP-N-acetyl-alpha-D-glucosamine = UDP-N-acetyl-3-O-(1-carboxyvinyl)-alpha-D-glucosamine + phosphate</text>
        <dbReference type="Rhea" id="RHEA:18681"/>
        <dbReference type="ChEBI" id="CHEBI:43474"/>
        <dbReference type="ChEBI" id="CHEBI:57705"/>
        <dbReference type="ChEBI" id="CHEBI:58702"/>
        <dbReference type="ChEBI" id="CHEBI:68483"/>
        <dbReference type="EC" id="2.5.1.7"/>
    </reaction>
</comment>
<dbReference type="GO" id="GO:0008760">
    <property type="term" value="F:UDP-N-acetylglucosamine 1-carboxyvinyltransferase activity"/>
    <property type="evidence" value="ECO:0007669"/>
    <property type="project" value="UniProtKB-UniRule"/>
</dbReference>
<dbReference type="GO" id="GO:0005737">
    <property type="term" value="C:cytoplasm"/>
    <property type="evidence" value="ECO:0007669"/>
    <property type="project" value="UniProtKB-SubCell"/>
</dbReference>
<dbReference type="GO" id="GO:0019277">
    <property type="term" value="P:UDP-N-acetylgalactosamine biosynthetic process"/>
    <property type="evidence" value="ECO:0007669"/>
    <property type="project" value="InterPro"/>
</dbReference>
<sequence length="421" mass="46677">MEKFVINGGKKLIGEIEVRGSKNAALPILCATILTKEPCIISNVPLIEDVLKLIDVLKLMGAEIEWLNERKIKITCRDINPDKIPQHSISKFRGAVLLWGALLGRKDSFKTATPGGCVIGARPLDTHIDAFRQMGVDVKEKSKFNYFKKFNIIDKNIFVTLDEFSVTGTENVLLFASLIPQKVILRIADQDYQVQELTKVLKKMGAKIKMGFHEFEIEGSKKLKGFTHELVADPIEAGTFIIATLATKGEVLIKNVATEYLTLFLKKLKDFGANFEFPDKGSVKVLPSPKLCITKIQSLPYPGIHTDLQSPFGVLATQTKGSTMIHDPLYEGRLKYLEELNKMGADIIFCDPHRAIVNGPVALRGIEVPSLDLRSGASLIIAGLVAQGTTTINNAYQVDRGYERIEERLQKLGADIKRITS</sequence>
<dbReference type="InterPro" id="IPR005750">
    <property type="entry name" value="UDP_GlcNAc_COvinyl_MurA"/>
</dbReference>
<evidence type="ECO:0000256" key="11">
    <source>
        <dbReference type="ARBA" id="ARBA00039108"/>
    </source>
</evidence>
<evidence type="ECO:0000256" key="14">
    <source>
        <dbReference type="NCBIfam" id="TIGR01072"/>
    </source>
</evidence>
<evidence type="ECO:0000313" key="17">
    <source>
        <dbReference type="Proteomes" id="UP000178935"/>
    </source>
</evidence>
<dbReference type="InterPro" id="IPR013792">
    <property type="entry name" value="RNA3'P_cycl/enolpyr_Trfase_a/b"/>
</dbReference>
<evidence type="ECO:0000256" key="3">
    <source>
        <dbReference type="ARBA" id="ARBA00022490"/>
    </source>
</evidence>
<evidence type="ECO:0000256" key="8">
    <source>
        <dbReference type="ARBA" id="ARBA00023306"/>
    </source>
</evidence>
<evidence type="ECO:0000256" key="1">
    <source>
        <dbReference type="ARBA" id="ARBA00004496"/>
    </source>
</evidence>
<name>A0A1G2JQC2_9BACT</name>
<dbReference type="EC" id="2.5.1.7" evidence="11 14"/>
<dbReference type="GO" id="GO:0071555">
    <property type="term" value="P:cell wall organization"/>
    <property type="evidence" value="ECO:0007669"/>
    <property type="project" value="UniProtKB-KW"/>
</dbReference>
<dbReference type="InterPro" id="IPR050068">
    <property type="entry name" value="MurA_subfamily"/>
</dbReference>
<evidence type="ECO:0000313" key="16">
    <source>
        <dbReference type="EMBL" id="OGZ88641.1"/>
    </source>
</evidence>
<reference evidence="16 17" key="1">
    <citation type="journal article" date="2016" name="Nat. Commun.">
        <title>Thousands of microbial genomes shed light on interconnected biogeochemical processes in an aquifer system.</title>
        <authorList>
            <person name="Anantharaman K."/>
            <person name="Brown C.T."/>
            <person name="Hug L.A."/>
            <person name="Sharon I."/>
            <person name="Castelle C.J."/>
            <person name="Probst A.J."/>
            <person name="Thomas B.C."/>
            <person name="Singh A."/>
            <person name="Wilkins M.J."/>
            <person name="Karaoz U."/>
            <person name="Brodie E.L."/>
            <person name="Williams K.H."/>
            <person name="Hubbard S.S."/>
            <person name="Banfield J.F."/>
        </authorList>
    </citation>
    <scope>NUCLEOTIDE SEQUENCE [LARGE SCALE GENOMIC DNA]</scope>
</reference>
<dbReference type="SUPFAM" id="SSF55205">
    <property type="entry name" value="EPT/RTPC-like"/>
    <property type="match status" value="1"/>
</dbReference>
<proteinExistence type="inferred from homology"/>
<comment type="similarity">
    <text evidence="10">Belongs to the EPSP synthase family. MurA subfamily.</text>
</comment>
<protein>
    <recommendedName>
        <fullName evidence="12 14">UDP-N-acetylglucosamine 1-carboxyvinyltransferase</fullName>
        <ecNumber evidence="11 14">2.5.1.7</ecNumber>
    </recommendedName>
</protein>
<keyword evidence="6" id="KW-0133">Cell shape</keyword>
<dbReference type="Gene3D" id="3.65.10.10">
    <property type="entry name" value="Enolpyruvate transferase domain"/>
    <property type="match status" value="2"/>
</dbReference>
<dbReference type="InterPro" id="IPR001986">
    <property type="entry name" value="Enolpyruvate_Tfrase_dom"/>
</dbReference>
<evidence type="ECO:0000256" key="2">
    <source>
        <dbReference type="ARBA" id="ARBA00004752"/>
    </source>
</evidence>
<dbReference type="InterPro" id="IPR036968">
    <property type="entry name" value="Enolpyruvate_Tfrase_sf"/>
</dbReference>
<keyword evidence="4" id="KW-0132">Cell division</keyword>
<dbReference type="EMBL" id="MHPU01000018">
    <property type="protein sequence ID" value="OGZ88641.1"/>
    <property type="molecule type" value="Genomic_DNA"/>
</dbReference>
<dbReference type="NCBIfam" id="TIGR01072">
    <property type="entry name" value="murA"/>
    <property type="match status" value="1"/>
</dbReference>
<evidence type="ECO:0000256" key="10">
    <source>
        <dbReference type="ARBA" id="ARBA00038367"/>
    </source>
</evidence>
<organism evidence="16 17">
    <name type="scientific">Candidatus Staskawiczbacteria bacterium RIFOXYD1_FULL_32_13</name>
    <dbReference type="NCBI Taxonomy" id="1802234"/>
    <lineage>
        <taxon>Bacteria</taxon>
        <taxon>Candidatus Staskawicziibacteriota</taxon>
    </lineage>
</organism>
<evidence type="ECO:0000256" key="13">
    <source>
        <dbReference type="ARBA" id="ARBA00047527"/>
    </source>
</evidence>
<keyword evidence="5 16" id="KW-0808">Transferase</keyword>
<evidence type="ECO:0000256" key="12">
    <source>
        <dbReference type="ARBA" id="ARBA00039754"/>
    </source>
</evidence>
<feature type="domain" description="Enolpyruvate transferase" evidence="15">
    <location>
        <begin position="7"/>
        <end position="409"/>
    </location>
</feature>
<keyword evidence="7" id="KW-0573">Peptidoglycan synthesis</keyword>
<evidence type="ECO:0000256" key="4">
    <source>
        <dbReference type="ARBA" id="ARBA00022618"/>
    </source>
</evidence>
<evidence type="ECO:0000256" key="7">
    <source>
        <dbReference type="ARBA" id="ARBA00022984"/>
    </source>
</evidence>
<evidence type="ECO:0000259" key="15">
    <source>
        <dbReference type="Pfam" id="PF00275"/>
    </source>
</evidence>
<accession>A0A1G2JQC2</accession>
<dbReference type="Pfam" id="PF00275">
    <property type="entry name" value="EPSP_synthase"/>
    <property type="match status" value="1"/>
</dbReference>
<keyword evidence="9" id="KW-0961">Cell wall biogenesis/degradation</keyword>
<dbReference type="PANTHER" id="PTHR43783:SF1">
    <property type="entry name" value="UDP-N-ACETYLGLUCOSAMINE 1-CARBOXYVINYLTRANSFERASE"/>
    <property type="match status" value="1"/>
</dbReference>
<comment type="caution">
    <text evidence="16">The sequence shown here is derived from an EMBL/GenBank/DDBJ whole genome shotgun (WGS) entry which is preliminary data.</text>
</comment>
<comment type="subcellular location">
    <subcellularLocation>
        <location evidence="1">Cytoplasm</location>
    </subcellularLocation>
</comment>
<evidence type="ECO:0000256" key="9">
    <source>
        <dbReference type="ARBA" id="ARBA00023316"/>
    </source>
</evidence>
<evidence type="ECO:0000256" key="6">
    <source>
        <dbReference type="ARBA" id="ARBA00022960"/>
    </source>
</evidence>
<gene>
    <name evidence="16" type="ORF">A2561_02230</name>
</gene>
<dbReference type="GO" id="GO:0051301">
    <property type="term" value="P:cell division"/>
    <property type="evidence" value="ECO:0007669"/>
    <property type="project" value="UniProtKB-KW"/>
</dbReference>
<dbReference type="GO" id="GO:0008360">
    <property type="term" value="P:regulation of cell shape"/>
    <property type="evidence" value="ECO:0007669"/>
    <property type="project" value="UniProtKB-KW"/>
</dbReference>
<keyword evidence="8" id="KW-0131">Cell cycle</keyword>
<dbReference type="CDD" id="cd01555">
    <property type="entry name" value="UdpNAET"/>
    <property type="match status" value="1"/>
</dbReference>
<dbReference type="NCBIfam" id="NF006873">
    <property type="entry name" value="PRK09369.1"/>
    <property type="match status" value="1"/>
</dbReference>
<dbReference type="GO" id="GO:0009252">
    <property type="term" value="P:peptidoglycan biosynthetic process"/>
    <property type="evidence" value="ECO:0007669"/>
    <property type="project" value="UniProtKB-UniRule"/>
</dbReference>
<dbReference type="Proteomes" id="UP000178935">
    <property type="component" value="Unassembled WGS sequence"/>
</dbReference>